<evidence type="ECO:0000256" key="10">
    <source>
        <dbReference type="ARBA" id="ARBA00023319"/>
    </source>
</evidence>
<evidence type="ECO:0000256" key="6">
    <source>
        <dbReference type="ARBA" id="ARBA00022989"/>
    </source>
</evidence>
<dbReference type="InterPro" id="IPR013098">
    <property type="entry name" value="Ig_I-set"/>
</dbReference>
<dbReference type="InterPro" id="IPR051275">
    <property type="entry name" value="Cell_adhesion_signaling"/>
</dbReference>
<dbReference type="SMART" id="SM00409">
    <property type="entry name" value="IG"/>
    <property type="match status" value="13"/>
</dbReference>
<dbReference type="InterPro" id="IPR003599">
    <property type="entry name" value="Ig_sub"/>
</dbReference>
<evidence type="ECO:0000256" key="8">
    <source>
        <dbReference type="ARBA" id="ARBA00023157"/>
    </source>
</evidence>
<keyword evidence="4" id="KW-0677">Repeat</keyword>
<name>A0A7R9AQS7_TIMSH</name>
<dbReference type="SUPFAM" id="SSF48726">
    <property type="entry name" value="Immunoglobulin"/>
    <property type="match status" value="14"/>
</dbReference>
<dbReference type="FunFam" id="2.60.40.10:FF:000324">
    <property type="entry name" value="Down syndrome cell adhesion molecule, isoform D"/>
    <property type="match status" value="1"/>
</dbReference>
<evidence type="ECO:0000256" key="9">
    <source>
        <dbReference type="ARBA" id="ARBA00023180"/>
    </source>
</evidence>
<dbReference type="FunFam" id="2.60.40.10:FF:000333">
    <property type="entry name" value="Down syndrome cell adhesion molecule"/>
    <property type="match status" value="2"/>
</dbReference>
<evidence type="ECO:0000256" key="1">
    <source>
        <dbReference type="ARBA" id="ARBA00004479"/>
    </source>
</evidence>
<keyword evidence="9" id="KW-0325">Glycoprotein</keyword>
<evidence type="ECO:0000256" key="7">
    <source>
        <dbReference type="ARBA" id="ARBA00023136"/>
    </source>
</evidence>
<dbReference type="Pfam" id="PF07679">
    <property type="entry name" value="I-set"/>
    <property type="match status" value="5"/>
</dbReference>
<dbReference type="GO" id="GO:0048812">
    <property type="term" value="P:neuron projection morphogenesis"/>
    <property type="evidence" value="ECO:0007669"/>
    <property type="project" value="UniProtKB-ARBA"/>
</dbReference>
<dbReference type="PANTHER" id="PTHR11640">
    <property type="entry name" value="NEPHRIN"/>
    <property type="match status" value="1"/>
</dbReference>
<proteinExistence type="predicted"/>
<dbReference type="InterPro" id="IPR003598">
    <property type="entry name" value="Ig_sub2"/>
</dbReference>
<feature type="domain" description="Ig-like" evidence="11">
    <location>
        <begin position="577"/>
        <end position="668"/>
    </location>
</feature>
<accession>A0A7R9AQS7</accession>
<reference evidence="12" key="1">
    <citation type="submission" date="2020-11" db="EMBL/GenBank/DDBJ databases">
        <authorList>
            <person name="Tran Van P."/>
        </authorList>
    </citation>
    <scope>NUCLEOTIDE SEQUENCE</scope>
</reference>
<dbReference type="InterPro" id="IPR036179">
    <property type="entry name" value="Ig-like_dom_sf"/>
</dbReference>
<feature type="domain" description="Ig-like" evidence="11">
    <location>
        <begin position="12"/>
        <end position="113"/>
    </location>
</feature>
<feature type="domain" description="Ig-like" evidence="11">
    <location>
        <begin position="1218"/>
        <end position="1309"/>
    </location>
</feature>
<keyword evidence="5" id="KW-0130">Cell adhesion</keyword>
<keyword evidence="10" id="KW-0393">Immunoglobulin domain</keyword>
<evidence type="ECO:0000256" key="5">
    <source>
        <dbReference type="ARBA" id="ARBA00022889"/>
    </source>
</evidence>
<dbReference type="EMBL" id="OC000984">
    <property type="protein sequence ID" value="CAD7258839.1"/>
    <property type="molecule type" value="Genomic_DNA"/>
</dbReference>
<evidence type="ECO:0000256" key="4">
    <source>
        <dbReference type="ARBA" id="ARBA00022737"/>
    </source>
</evidence>
<dbReference type="SMART" id="SM00408">
    <property type="entry name" value="IGc2"/>
    <property type="match status" value="14"/>
</dbReference>
<feature type="domain" description="Ig-like" evidence="11">
    <location>
        <begin position="277"/>
        <end position="368"/>
    </location>
</feature>
<feature type="domain" description="Ig-like" evidence="11">
    <location>
        <begin position="1412"/>
        <end position="1504"/>
    </location>
</feature>
<feature type="domain" description="Ig-like" evidence="11">
    <location>
        <begin position="119"/>
        <end position="212"/>
    </location>
</feature>
<comment type="subcellular location">
    <subcellularLocation>
        <location evidence="1">Membrane</location>
        <topology evidence="1">Single-pass type I membrane protein</topology>
    </subcellularLocation>
</comment>
<dbReference type="GO" id="GO:0016020">
    <property type="term" value="C:membrane"/>
    <property type="evidence" value="ECO:0007669"/>
    <property type="project" value="UniProtKB-SubCell"/>
</dbReference>
<keyword evidence="7" id="KW-0472">Membrane</keyword>
<dbReference type="PROSITE" id="PS50835">
    <property type="entry name" value="IG_LIKE"/>
    <property type="match status" value="13"/>
</dbReference>
<evidence type="ECO:0000256" key="3">
    <source>
        <dbReference type="ARBA" id="ARBA00022729"/>
    </source>
</evidence>
<feature type="domain" description="Ig-like" evidence="11">
    <location>
        <begin position="481"/>
        <end position="568"/>
    </location>
</feature>
<dbReference type="InterPro" id="IPR013783">
    <property type="entry name" value="Ig-like_fold"/>
</dbReference>
<evidence type="ECO:0000259" key="11">
    <source>
        <dbReference type="PROSITE" id="PS50835"/>
    </source>
</evidence>
<protein>
    <recommendedName>
        <fullName evidence="11">Ig-like domain-containing protein</fullName>
    </recommendedName>
</protein>
<feature type="domain" description="Ig-like" evidence="11">
    <location>
        <begin position="386"/>
        <end position="476"/>
    </location>
</feature>
<feature type="domain" description="Ig-like" evidence="11">
    <location>
        <begin position="778"/>
        <end position="868"/>
    </location>
</feature>
<dbReference type="GO" id="GO:0007155">
    <property type="term" value="P:cell adhesion"/>
    <property type="evidence" value="ECO:0007669"/>
    <property type="project" value="UniProtKB-KW"/>
</dbReference>
<keyword evidence="3" id="KW-0732">Signal</keyword>
<dbReference type="CDD" id="cd20956">
    <property type="entry name" value="IgI_4_Dscam"/>
    <property type="match status" value="1"/>
</dbReference>
<keyword evidence="8" id="KW-1015">Disulfide bond</keyword>
<evidence type="ECO:0000313" key="12">
    <source>
        <dbReference type="EMBL" id="CAD7258839.1"/>
    </source>
</evidence>
<dbReference type="FunFam" id="2.60.40.10:FF:000017">
    <property type="entry name" value="Down syndrome cell adhesion molecule b"/>
    <property type="match status" value="10"/>
</dbReference>
<feature type="domain" description="Ig-like" evidence="11">
    <location>
        <begin position="1315"/>
        <end position="1401"/>
    </location>
</feature>
<gene>
    <name evidence="12" type="ORF">TSIB3V08_LOCUS3060</name>
</gene>
<dbReference type="Gene3D" id="2.60.40.10">
    <property type="entry name" value="Immunoglobulins"/>
    <property type="match status" value="14"/>
</dbReference>
<dbReference type="InterPro" id="IPR007110">
    <property type="entry name" value="Ig-like_dom"/>
</dbReference>
<dbReference type="PANTHER" id="PTHR11640:SF164">
    <property type="entry name" value="MAM DOMAIN-CONTAINING GLYCOSYLPHOSPHATIDYLINOSITOL ANCHOR PROTEIN 1"/>
    <property type="match status" value="1"/>
</dbReference>
<sequence length="1523" mass="162473">MSSCWFVFLEEPTSSVAPKRTESRLQEKCLTLGLPGSMLCVIQGYPVPATRQVPQWYKFIESTTRKQAVTLDDRVKQVSGTLIIKEARVEDSGKYLCVVNNSVGGESVETVLTVTVEPPQIHKKFSEETLQPGPSMFLQCVASGNPTPEITWELDGKKLSNSDHLQVGQYVTVNGDVVSNLNISSIHTNDGGLYKCIASSKVGSTEHAAKLNVYGLPFIRPMEKKAIKVFPNGTLIIENVERLSDQAIYTCVARNAQGFSARGTLEVQVMVKCVVAPHITPFQFDGPINAGDSVQLACYVSKGDKPLRIEWHFHGRDLSSHAVGVRTAVFGEKANILTINSVGPGHRGAYTCTATNGAGVANFTAELDVNDGSVCTGCVVFSPVPPHIIPFWFEGEANSGDNAQLTCHVSKGDRPMLLTWSFHGQDLSSHMGITTTKIGDSISVLVIQSATAGHSGNYTCTARNSAGLANHTASLQVNVPPSISPFSFGYLPMNAGVVAQIQCIVAYGDLPVAISWKFPGDNALSSSGVTTMKIADRVSILMIAAVTSKHSGNYTCVASNDAGRETFSAPLIINEPPSIAPFSFGTLPMNAGTFANLQCIVVSGDLPVLITWSHPGDKMAADLELSVMKVANRISLLTISTLRAVHAGDYTCIASNQAGTAAYTAPLTVNVKPSILSFSTEPLNAGQLLQISCVVSQGDQPLQLTWTFHGRDASSSLGVKIFKMGPRVSVLLIDSVTALHTGNYTCTARNPAGVDNVTTELVVKGWRRRCSSPLCVLPEIVPFSFGSKPRTHGKSATVTCSVDGDKPVKVHWTLNNDDITPFMNITIIPLGDSGSILSVPRVGASHRGVYSCVAKNPAGVTKHSAELFVDGNETRNSYNFYQRSCRSHSASVLRGEGQLVTVSCAVIEGDSPVNLEGRFDNQPISRRMRVTIVQPAESAVILSIGSVKALRVHVSLTSTDYTMALSYKLHHSGTKQGSSLTLTDYTMALSYKLHHSGTKQGSSLTLTDYTMALSYKLHHSGIPPRVLSFTFGDKLVNAGDMVIVHCTVVKGDSSLSITWFLNGGEVTPDYQGVVISAPSQRTSTLSIEAVRASHAGAYMCRAANAAGTANQTAALNVNVVPQILPFSFGEDPANAGDMSVVQCAVVKGDSPIKISWTLDGVEISPGYQGILISQMSQRISALSIEAVKARHGGEYTCRASNAAGTTSHSSRLIVNVPPQIVPFSFGDEPANAGEMSFIQCAVIKGDSPMNITWSVNGAEIPPGYAGVSVTKVNERLSTLSIVAVQARHGGEYACVVANKGGVANHSSLLLVNVAPQIVPFSFGEEPANAGDMAFVQCAVIKGDLPLTISWTLNGVELNQGYQGVLTSRASPRISTLSIEAVQARHSGDYTCVARNKPRSVNHTTHLYVNVLPHIIPFPLEEEVNHGDSVQLNCHVSKGDKPLTISWNLHGRELGSHLGIATTKLGDRTSLLSISSAVAAHTGDYTCTAQNSAGSVSYTTTVLVSRYYRTSNLRDLATFLNDFS</sequence>
<keyword evidence="6" id="KW-1133">Transmembrane helix</keyword>
<dbReference type="Pfam" id="PF13927">
    <property type="entry name" value="Ig_3"/>
    <property type="match status" value="8"/>
</dbReference>
<keyword evidence="2" id="KW-0812">Transmembrane</keyword>
<feature type="domain" description="Ig-like" evidence="11">
    <location>
        <begin position="1121"/>
        <end position="1213"/>
    </location>
</feature>
<feature type="domain" description="Ig-like" evidence="11">
    <location>
        <begin position="1024"/>
        <end position="1116"/>
    </location>
</feature>
<organism evidence="12">
    <name type="scientific">Timema shepardi</name>
    <name type="common">Walking stick</name>
    <dbReference type="NCBI Taxonomy" id="629360"/>
    <lineage>
        <taxon>Eukaryota</taxon>
        <taxon>Metazoa</taxon>
        <taxon>Ecdysozoa</taxon>
        <taxon>Arthropoda</taxon>
        <taxon>Hexapoda</taxon>
        <taxon>Insecta</taxon>
        <taxon>Pterygota</taxon>
        <taxon>Neoptera</taxon>
        <taxon>Polyneoptera</taxon>
        <taxon>Phasmatodea</taxon>
        <taxon>Timematodea</taxon>
        <taxon>Timematoidea</taxon>
        <taxon>Timematidae</taxon>
        <taxon>Timema</taxon>
    </lineage>
</organism>
<evidence type="ECO:0000256" key="2">
    <source>
        <dbReference type="ARBA" id="ARBA00022692"/>
    </source>
</evidence>
<feature type="domain" description="Ig-like" evidence="11">
    <location>
        <begin position="673"/>
        <end position="764"/>
    </location>
</feature>